<evidence type="ECO:0000259" key="1">
    <source>
        <dbReference type="Pfam" id="PF21302"/>
    </source>
</evidence>
<keyword evidence="2" id="KW-0489">Methyltransferase</keyword>
<dbReference type="InterPro" id="IPR052939">
    <property type="entry name" value="23S_rRNA_MeTrnsfrase_RlmA"/>
</dbReference>
<keyword evidence="2" id="KW-0808">Transferase</keyword>
<dbReference type="Pfam" id="PF21302">
    <property type="entry name" value="Zn_ribbon_RlmA"/>
    <property type="match status" value="1"/>
</dbReference>
<dbReference type="GO" id="GO:0008168">
    <property type="term" value="F:methyltransferase activity"/>
    <property type="evidence" value="ECO:0007669"/>
    <property type="project" value="UniProtKB-KW"/>
</dbReference>
<name>A0ABX7G5H9_9GAMM</name>
<dbReference type="RefSeq" id="WP_203326178.1">
    <property type="nucleotide sequence ID" value="NZ_CP069213.1"/>
</dbReference>
<evidence type="ECO:0000313" key="3">
    <source>
        <dbReference type="Proteomes" id="UP000596252"/>
    </source>
</evidence>
<dbReference type="Proteomes" id="UP000596252">
    <property type="component" value="Chromosome"/>
</dbReference>
<dbReference type="SUPFAM" id="SSF53335">
    <property type="entry name" value="S-adenosyl-L-methionine-dependent methyltransferases"/>
    <property type="match status" value="1"/>
</dbReference>
<dbReference type="EMBL" id="CP069213">
    <property type="protein sequence ID" value="QRH02580.1"/>
    <property type="molecule type" value="Genomic_DNA"/>
</dbReference>
<proteinExistence type="predicted"/>
<reference evidence="2 3" key="1">
    <citation type="journal article" date="2012" name="Antonie Van Leeuwenhoek">
        <title>Shewanella litorisediminis sp. nov., a gammaproteobacterium isolated from a tidal flat sediment.</title>
        <authorList>
            <person name="Lee M.H."/>
            <person name="Yoon J.H."/>
        </authorList>
    </citation>
    <scope>NUCLEOTIDE SEQUENCE [LARGE SCALE GENOMIC DNA]</scope>
    <source>
        <strain evidence="2 3">SMK1-12</strain>
    </source>
</reference>
<dbReference type="InterPro" id="IPR016718">
    <property type="entry name" value="rRNA_m1G-MeTrfase_A_prd"/>
</dbReference>
<protein>
    <submittedName>
        <fullName evidence="2">SAM-dependent methyltransferase</fullName>
    </submittedName>
</protein>
<organism evidence="2 3">
    <name type="scientific">Shewanella litorisediminis</name>
    <dbReference type="NCBI Taxonomy" id="1173586"/>
    <lineage>
        <taxon>Bacteria</taxon>
        <taxon>Pseudomonadati</taxon>
        <taxon>Pseudomonadota</taxon>
        <taxon>Gammaproteobacteria</taxon>
        <taxon>Alteromonadales</taxon>
        <taxon>Shewanellaceae</taxon>
        <taxon>Shewanella</taxon>
    </lineage>
</organism>
<evidence type="ECO:0000313" key="2">
    <source>
        <dbReference type="EMBL" id="QRH02580.1"/>
    </source>
</evidence>
<dbReference type="PANTHER" id="PTHR43460:SF1">
    <property type="entry name" value="METHYLTRANSFERASE TYPE 11 DOMAIN-CONTAINING PROTEIN"/>
    <property type="match status" value="1"/>
</dbReference>
<dbReference type="Gene3D" id="3.40.50.150">
    <property type="entry name" value="Vaccinia Virus protein VP39"/>
    <property type="match status" value="1"/>
</dbReference>
<dbReference type="InterPro" id="IPR029063">
    <property type="entry name" value="SAM-dependent_MTases_sf"/>
</dbReference>
<dbReference type="InterPro" id="IPR048647">
    <property type="entry name" value="RlmA_N"/>
</dbReference>
<feature type="domain" description="23S rRNA (guanine(745)-N(1))-methyltransferase N-terminal" evidence="1">
    <location>
        <begin position="3"/>
        <end position="36"/>
    </location>
</feature>
<gene>
    <name evidence="2" type="ORF">JQC75_03930</name>
</gene>
<dbReference type="PANTHER" id="PTHR43460">
    <property type="entry name" value="METHYLTRANSFERASE"/>
    <property type="match status" value="1"/>
</dbReference>
<keyword evidence="3" id="KW-1185">Reference proteome</keyword>
<dbReference type="PIRSF" id="PIRSF018249">
    <property type="entry name" value="MyrA_prd"/>
    <property type="match status" value="1"/>
</dbReference>
<dbReference type="GO" id="GO:0032259">
    <property type="term" value="P:methylation"/>
    <property type="evidence" value="ECO:0007669"/>
    <property type="project" value="UniProtKB-KW"/>
</dbReference>
<accession>A0ABX7G5H9</accession>
<sequence>MEFQCPLCRQPLHFHEESRGWHCDGKHHFDRKEIGYWDFYRGNKPRNAESRQELRARQFLLTSGLYQTAVEAMDKVVQNEGLNTELNCVNLGPGHAWIGKLLAQSLSEHQLQLKLFSPLESENEAFAAAKAGMEAVCLTPLKSLPFADASADMVWLLDIPAKGKEWQRILKPGGFLLMLAPGPRHLWQIKEFVYEGLTEKPFVLELSSQFEVVSETPVSWTHSLSVADAKVLMGMAPWAWRVKEASLKAMEKGDFSGLEMDYRIILAKKRE</sequence>